<dbReference type="Gene3D" id="3.30.200.20">
    <property type="entry name" value="Phosphorylase Kinase, domain 1"/>
    <property type="match status" value="1"/>
</dbReference>
<sequence length="367" mass="37136">MELLRRVREGFGIPLIGVRPTGLGADARASLWRGVTADGSTYAVKTSSAVQPGLAVADFLARRGVAGVPAPLHTLSGGLTVDHDGGMVSMAPWIEGPRAIDVGLDQQQWRAFGAVLGAVHATAPAEPLLGAGALLPVDRHDPAPEVARARAFPERLARAGAAAPDDAVIGELAALWARWGGDVLAVAELAEGSTHSSAWSGVEGVICHADPHHGNLLLGDGGRGDGGGGGGGGGGGDGGRGDGGGGGGGGVWLVDWDDAILAPREADLIFVVGGVYSFAPITAAEERSFFDGYTPASGGVTRSDLDTDRLTYYRSVRALTDFLDFADDAVDPRRGALERADALRIAGGALSPAGIVALTLSEAAAGH</sequence>
<dbReference type="Pfam" id="PF01636">
    <property type="entry name" value="APH"/>
    <property type="match status" value="1"/>
</dbReference>
<dbReference type="GO" id="GO:0016740">
    <property type="term" value="F:transferase activity"/>
    <property type="evidence" value="ECO:0007669"/>
    <property type="project" value="UniProtKB-KW"/>
</dbReference>
<comment type="caution">
    <text evidence="3">The sequence shown here is derived from an EMBL/GenBank/DDBJ whole genome shotgun (WGS) entry which is preliminary data.</text>
</comment>
<name>A0A502CXW9_9MICO</name>
<dbReference type="Proteomes" id="UP000317722">
    <property type="component" value="Unassembled WGS sequence"/>
</dbReference>
<evidence type="ECO:0000259" key="2">
    <source>
        <dbReference type="Pfam" id="PF01636"/>
    </source>
</evidence>
<keyword evidence="4" id="KW-1185">Reference proteome</keyword>
<evidence type="ECO:0000313" key="4">
    <source>
        <dbReference type="Proteomes" id="UP000317722"/>
    </source>
</evidence>
<organism evidence="3 4">
    <name type="scientific">Pedococcus bigeumensis</name>
    <dbReference type="NCBI Taxonomy" id="433644"/>
    <lineage>
        <taxon>Bacteria</taxon>
        <taxon>Bacillati</taxon>
        <taxon>Actinomycetota</taxon>
        <taxon>Actinomycetes</taxon>
        <taxon>Micrococcales</taxon>
        <taxon>Intrasporangiaceae</taxon>
        <taxon>Pedococcus</taxon>
    </lineage>
</organism>
<feature type="compositionally biased region" description="Gly residues" evidence="1">
    <location>
        <begin position="219"/>
        <end position="244"/>
    </location>
</feature>
<gene>
    <name evidence="3" type="ORF">EAH86_09500</name>
</gene>
<evidence type="ECO:0000256" key="1">
    <source>
        <dbReference type="SAM" id="MobiDB-lite"/>
    </source>
</evidence>
<feature type="domain" description="Aminoglycoside phosphotransferase" evidence="2">
    <location>
        <begin position="48"/>
        <end position="224"/>
    </location>
</feature>
<dbReference type="AlphaFoldDB" id="A0A502CXW9"/>
<dbReference type="EMBL" id="RCZM01000003">
    <property type="protein sequence ID" value="TPG17009.1"/>
    <property type="molecule type" value="Genomic_DNA"/>
</dbReference>
<proteinExistence type="predicted"/>
<dbReference type="Gene3D" id="1.10.510.10">
    <property type="entry name" value="Transferase(Phosphotransferase) domain 1"/>
    <property type="match status" value="1"/>
</dbReference>
<feature type="region of interest" description="Disordered" evidence="1">
    <location>
        <begin position="218"/>
        <end position="244"/>
    </location>
</feature>
<keyword evidence="3" id="KW-0808">Transferase</keyword>
<accession>A0A502CXW9</accession>
<dbReference type="SUPFAM" id="SSF56112">
    <property type="entry name" value="Protein kinase-like (PK-like)"/>
    <property type="match status" value="1"/>
</dbReference>
<evidence type="ECO:0000313" key="3">
    <source>
        <dbReference type="EMBL" id="TPG17009.1"/>
    </source>
</evidence>
<dbReference type="RefSeq" id="WP_194150770.1">
    <property type="nucleotide sequence ID" value="NZ_RCZM01000003.1"/>
</dbReference>
<reference evidence="3 4" key="1">
    <citation type="journal article" date="2019" name="Environ. Microbiol.">
        <title>Species interactions and distinct microbial communities in high Arctic permafrost affected cryosols are associated with the CH4 and CO2 gas fluxes.</title>
        <authorList>
            <person name="Altshuler I."/>
            <person name="Hamel J."/>
            <person name="Turney S."/>
            <person name="Magnuson E."/>
            <person name="Levesque R."/>
            <person name="Greer C."/>
            <person name="Whyte L.G."/>
        </authorList>
    </citation>
    <scope>NUCLEOTIDE SEQUENCE [LARGE SCALE GENOMIC DNA]</scope>
    <source>
        <strain evidence="3 4">S9.3A</strain>
    </source>
</reference>
<dbReference type="InterPro" id="IPR002575">
    <property type="entry name" value="Aminoglycoside_PTrfase"/>
</dbReference>
<protein>
    <submittedName>
        <fullName evidence="3">Aminoglycoside phosphotransferase family protein</fullName>
    </submittedName>
</protein>
<dbReference type="InterPro" id="IPR011009">
    <property type="entry name" value="Kinase-like_dom_sf"/>
</dbReference>